<dbReference type="InterPro" id="IPR051145">
    <property type="entry name" value="GAS-SHBG-PROS"/>
</dbReference>
<sequence length="415" mass="46379">CDTNKWGVNCSNECQCTGQGAEYCDPVKGCICLPGWEGATCNDDINECNRTYDMCGDVKKECVNSLGSYACSCFDGFTENEDEKCIDMDECANPLTRNCHPETQRCVNTLGGYTCECVNGYTRNGSSCEDVNECNLQISGCAQMCDNKAGYYNCFCHFGYTLNDDRKTCTEVDDPCKQLYNKTCSHYCVISQDKAECRCSEGYRLMNNEISCEGCLCDNGWMGESCDIDVNECRIGTKQCEGVNTVCMNTPGDAVCFCENGFARKETTLECEDINECNESEMKSCHQRCVNTIGSYKCECHNGFIIANGLCKDINECEKYNDCHHSCENTIGGYRCSCRRGYKLDLSDRRSCIPDVECNRGEEDKHCKENQRCLILDGNQTCECLPGFETMADIHSCKDKDECEADTNPCEQSCT</sequence>
<dbReference type="InterPro" id="IPR001881">
    <property type="entry name" value="EGF-like_Ca-bd_dom"/>
</dbReference>
<keyword evidence="5 7" id="KW-1015">Disulfide bond</keyword>
<feature type="non-terminal residue" evidence="9">
    <location>
        <position position="1"/>
    </location>
</feature>
<proteinExistence type="predicted"/>
<dbReference type="PANTHER" id="PTHR24040:SF16">
    <property type="entry name" value="FIBRILLIN-2-LIKE PROTEIN"/>
    <property type="match status" value="1"/>
</dbReference>
<feature type="domain" description="EGF-like" evidence="8">
    <location>
        <begin position="87"/>
        <end position="129"/>
    </location>
</feature>
<organism evidence="9 10">
    <name type="scientific">Mya arenaria</name>
    <name type="common">Soft-shell clam</name>
    <dbReference type="NCBI Taxonomy" id="6604"/>
    <lineage>
        <taxon>Eukaryota</taxon>
        <taxon>Metazoa</taxon>
        <taxon>Spiralia</taxon>
        <taxon>Lophotrochozoa</taxon>
        <taxon>Mollusca</taxon>
        <taxon>Bivalvia</taxon>
        <taxon>Autobranchia</taxon>
        <taxon>Heteroconchia</taxon>
        <taxon>Euheterodonta</taxon>
        <taxon>Imparidentia</taxon>
        <taxon>Neoheterodontei</taxon>
        <taxon>Myida</taxon>
        <taxon>Myoidea</taxon>
        <taxon>Myidae</taxon>
        <taxon>Mya</taxon>
    </lineage>
</organism>
<dbReference type="InterPro" id="IPR049883">
    <property type="entry name" value="NOTCH1_EGF-like"/>
</dbReference>
<dbReference type="SUPFAM" id="SSF57184">
    <property type="entry name" value="Growth factor receptor domain"/>
    <property type="match status" value="2"/>
</dbReference>
<dbReference type="Gene3D" id="2.10.25.10">
    <property type="entry name" value="Laminin"/>
    <property type="match status" value="8"/>
</dbReference>
<dbReference type="SMART" id="SM00179">
    <property type="entry name" value="EGF_CA"/>
    <property type="match status" value="6"/>
</dbReference>
<evidence type="ECO:0000259" key="8">
    <source>
        <dbReference type="PROSITE" id="PS50026"/>
    </source>
</evidence>
<dbReference type="PROSITE" id="PS01187">
    <property type="entry name" value="EGF_CA"/>
    <property type="match status" value="3"/>
</dbReference>
<feature type="disulfide bond" evidence="7">
    <location>
        <begin position="317"/>
        <end position="327"/>
    </location>
</feature>
<keyword evidence="6" id="KW-0325">Glycoprotein</keyword>
<dbReference type="Gene3D" id="2.170.300.10">
    <property type="entry name" value="Tie2 ligand-binding domain superfamily"/>
    <property type="match status" value="1"/>
</dbReference>
<feature type="non-terminal residue" evidence="9">
    <location>
        <position position="415"/>
    </location>
</feature>
<dbReference type="InterPro" id="IPR009030">
    <property type="entry name" value="Growth_fac_rcpt_cys_sf"/>
</dbReference>
<dbReference type="PROSITE" id="PS00010">
    <property type="entry name" value="ASX_HYDROXYL"/>
    <property type="match status" value="4"/>
</dbReference>
<feature type="domain" description="EGF-like" evidence="8">
    <location>
        <begin position="313"/>
        <end position="348"/>
    </location>
</feature>
<evidence type="ECO:0000256" key="1">
    <source>
        <dbReference type="ARBA" id="ARBA00004613"/>
    </source>
</evidence>
<keyword evidence="2" id="KW-0964">Secreted</keyword>
<comment type="caution">
    <text evidence="7">Lacks conserved residue(s) required for the propagation of feature annotation.</text>
</comment>
<dbReference type="PROSITE" id="PS50026">
    <property type="entry name" value="EGF_3"/>
    <property type="match status" value="2"/>
</dbReference>
<keyword evidence="10" id="KW-1185">Reference proteome</keyword>
<dbReference type="InterPro" id="IPR000152">
    <property type="entry name" value="EGF-type_Asp/Asn_hydroxyl_site"/>
</dbReference>
<dbReference type="PROSITE" id="PS01186">
    <property type="entry name" value="EGF_2"/>
    <property type="match status" value="4"/>
</dbReference>
<evidence type="ECO:0000256" key="2">
    <source>
        <dbReference type="ARBA" id="ARBA00022525"/>
    </source>
</evidence>
<evidence type="ECO:0000313" key="9">
    <source>
        <dbReference type="EMBL" id="WAR24051.1"/>
    </source>
</evidence>
<comment type="subcellular location">
    <subcellularLocation>
        <location evidence="1">Secreted</location>
    </subcellularLocation>
</comment>
<name>A0ABY7FTK3_MYAAR</name>
<protein>
    <submittedName>
        <fullName evidence="9">FBN2-like protein</fullName>
    </submittedName>
</protein>
<keyword evidence="3 7" id="KW-0245">EGF-like domain</keyword>
<dbReference type="InterPro" id="IPR018097">
    <property type="entry name" value="EGF_Ca-bd_CS"/>
</dbReference>
<evidence type="ECO:0000256" key="3">
    <source>
        <dbReference type="ARBA" id="ARBA00022536"/>
    </source>
</evidence>
<evidence type="ECO:0000256" key="5">
    <source>
        <dbReference type="ARBA" id="ARBA00023157"/>
    </source>
</evidence>
<dbReference type="PANTHER" id="PTHR24040">
    <property type="entry name" value="LAMININ G-LIKE DOMAIN-CONTAINING PROTEIN"/>
    <property type="match status" value="1"/>
</dbReference>
<reference evidence="9" key="1">
    <citation type="submission" date="2022-11" db="EMBL/GenBank/DDBJ databases">
        <title>Centuries of genome instability and evolution in soft-shell clam transmissible cancer (bioRxiv).</title>
        <authorList>
            <person name="Hart S.F.M."/>
            <person name="Yonemitsu M.A."/>
            <person name="Giersch R.M."/>
            <person name="Beal B.F."/>
            <person name="Arriagada G."/>
            <person name="Davis B.W."/>
            <person name="Ostrander E.A."/>
            <person name="Goff S.P."/>
            <person name="Metzger M.J."/>
        </authorList>
    </citation>
    <scope>NUCLEOTIDE SEQUENCE</scope>
    <source>
        <strain evidence="9">MELC-2E11</strain>
        <tissue evidence="9">Siphon/mantle</tissue>
    </source>
</reference>
<dbReference type="CDD" id="cd00054">
    <property type="entry name" value="EGF_CA"/>
    <property type="match status" value="1"/>
</dbReference>
<evidence type="ECO:0000313" key="10">
    <source>
        <dbReference type="Proteomes" id="UP001164746"/>
    </source>
</evidence>
<dbReference type="Proteomes" id="UP001164746">
    <property type="component" value="Chromosome 13"/>
</dbReference>
<dbReference type="EMBL" id="CP111024">
    <property type="protein sequence ID" value="WAR24051.1"/>
    <property type="molecule type" value="Genomic_DNA"/>
</dbReference>
<gene>
    <name evidence="9" type="ORF">MAR_037720</name>
</gene>
<evidence type="ECO:0000256" key="4">
    <source>
        <dbReference type="ARBA" id="ARBA00022737"/>
    </source>
</evidence>
<dbReference type="Pfam" id="PF07645">
    <property type="entry name" value="EGF_CA"/>
    <property type="match status" value="6"/>
</dbReference>
<keyword evidence="4" id="KW-0677">Repeat</keyword>
<dbReference type="InterPro" id="IPR000742">
    <property type="entry name" value="EGF"/>
</dbReference>
<dbReference type="SMART" id="SM00181">
    <property type="entry name" value="EGF"/>
    <property type="match status" value="8"/>
</dbReference>
<dbReference type="SUPFAM" id="SSF57196">
    <property type="entry name" value="EGF/Laminin"/>
    <property type="match status" value="2"/>
</dbReference>
<evidence type="ECO:0000256" key="7">
    <source>
        <dbReference type="PROSITE-ProRule" id="PRU00076"/>
    </source>
</evidence>
<accession>A0ABY7FTK3</accession>
<evidence type="ECO:0000256" key="6">
    <source>
        <dbReference type="ARBA" id="ARBA00023180"/>
    </source>
</evidence>